<keyword evidence="3" id="KW-0808">Transferase</keyword>
<feature type="coiled-coil region" evidence="1">
    <location>
        <begin position="212"/>
        <end position="365"/>
    </location>
</feature>
<evidence type="ECO:0000256" key="1">
    <source>
        <dbReference type="SAM" id="Coils"/>
    </source>
</evidence>
<evidence type="ECO:0000259" key="2">
    <source>
        <dbReference type="Pfam" id="PF08241"/>
    </source>
</evidence>
<dbReference type="Gene3D" id="3.40.50.150">
    <property type="entry name" value="Vaccinia Virus protein VP39"/>
    <property type="match status" value="1"/>
</dbReference>
<dbReference type="InterPro" id="IPR013216">
    <property type="entry name" value="Methyltransf_11"/>
</dbReference>
<protein>
    <submittedName>
        <fullName evidence="3">Methyltransferase domain-containing protein</fullName>
    </submittedName>
</protein>
<reference evidence="4" key="1">
    <citation type="submission" date="2016-11" db="EMBL/GenBank/DDBJ databases">
        <authorList>
            <person name="Varghese N."/>
            <person name="Submissions S."/>
        </authorList>
    </citation>
    <scope>NUCLEOTIDE SEQUENCE [LARGE SCALE GENOMIC DNA]</scope>
    <source>
        <strain evidence="4">DSM 13643</strain>
    </source>
</reference>
<dbReference type="InterPro" id="IPR029063">
    <property type="entry name" value="SAM-dependent_MTases_sf"/>
</dbReference>
<feature type="domain" description="Methyltransferase type 11" evidence="2">
    <location>
        <begin position="33"/>
        <end position="81"/>
    </location>
</feature>
<dbReference type="Proteomes" id="UP000183967">
    <property type="component" value="Unassembled WGS sequence"/>
</dbReference>
<evidence type="ECO:0000313" key="3">
    <source>
        <dbReference type="EMBL" id="SHH44077.1"/>
    </source>
</evidence>
<keyword evidence="3" id="KW-0489">Methyltransferase</keyword>
<proteinExistence type="predicted"/>
<dbReference type="OrthoDB" id="4697647at2"/>
<keyword evidence="4" id="KW-1185">Reference proteome</keyword>
<accession>A0A1M5SZY0</accession>
<dbReference type="GO" id="GO:0008757">
    <property type="term" value="F:S-adenosylmethionine-dependent methyltransferase activity"/>
    <property type="evidence" value="ECO:0007669"/>
    <property type="project" value="InterPro"/>
</dbReference>
<dbReference type="SUPFAM" id="SSF53335">
    <property type="entry name" value="S-adenosyl-L-methionine-dependent methyltransferases"/>
    <property type="match status" value="1"/>
</dbReference>
<organism evidence="3 4">
    <name type="scientific">Caloranaerobacter azorensis DSM 13643</name>
    <dbReference type="NCBI Taxonomy" id="1121264"/>
    <lineage>
        <taxon>Bacteria</taxon>
        <taxon>Bacillati</taxon>
        <taxon>Bacillota</taxon>
        <taxon>Tissierellia</taxon>
        <taxon>Tissierellales</taxon>
        <taxon>Thermohalobacteraceae</taxon>
        <taxon>Caloranaerobacter</taxon>
    </lineage>
</organism>
<evidence type="ECO:0000313" key="4">
    <source>
        <dbReference type="Proteomes" id="UP000183967"/>
    </source>
</evidence>
<dbReference type="AlphaFoldDB" id="A0A1M5SZY0"/>
<dbReference type="RefSeq" id="WP_073195689.1">
    <property type="nucleotide sequence ID" value="NZ_FQXO01000016.1"/>
</dbReference>
<sequence length="574" mass="69249">MTNKLVKVELGCGKTKTPGFIGIDRFPFDGVDIVADLNEGIPLEDDSVDLIYASHSLEHLNDLVFIMKEIYRVCKHKAIVCIVAPYYNTYLNVSNPYHKQVFNEHTFRFFTNSDFSVISEEEYYFPNSNFWGLGNSDNSKLEMDFRCINMEFFYFPEYELLDEDEKRRLRQTKANVCDQIMYHLLVVKKPISDEEVIKISNSPLFEPDYITRRKIRTTIRKLERDKKLLEEALNKRTNECNKLYDEKVKLEKELVAITSEKEKIKQAKYKMHEELEKLKNEKEKLKEERIQLKVFLSAEKDIRRNLEREKVELQQELVKKERKNDILREQNMKLERELQMIKNEKKWLEEEKIRLEKELDIIKYEKEVYYNEKTRFLQKLEENKKIIDNLMIENERSRLQLNNILYTLKRWGRHFRNITNTRGYIILQKLKRILEYNDIIKDIADKEFITSVILKSKLDLSTYKMKFSDFIPNDRYFEYEVFIDEKAEVLKFYILNFVQSRLFVEIVNNDRIVYQNILQLDNDGVVSINVQNISGDSFIRFKTLNEEDIICVLEWYKRKSLLKFFKEDIKLVYY</sequence>
<dbReference type="GO" id="GO:0032259">
    <property type="term" value="P:methylation"/>
    <property type="evidence" value="ECO:0007669"/>
    <property type="project" value="UniProtKB-KW"/>
</dbReference>
<name>A0A1M5SZY0_9FIRM</name>
<dbReference type="Pfam" id="PF08241">
    <property type="entry name" value="Methyltransf_11"/>
    <property type="match status" value="1"/>
</dbReference>
<keyword evidence="1" id="KW-0175">Coiled coil</keyword>
<dbReference type="EMBL" id="FQXO01000016">
    <property type="protein sequence ID" value="SHH44077.1"/>
    <property type="molecule type" value="Genomic_DNA"/>
</dbReference>
<gene>
    <name evidence="3" type="ORF">SAMN02745135_00813</name>
</gene>